<accession>A0ABU3GN11</accession>
<feature type="domain" description="Glycosyl-hydrolase 97 N-terminal" evidence="5">
    <location>
        <begin position="36"/>
        <end position="144"/>
    </location>
</feature>
<dbReference type="InterPro" id="IPR014718">
    <property type="entry name" value="GH-type_carb-bd"/>
</dbReference>
<organism evidence="6 7">
    <name type="scientific">Mucilaginibacter terrae</name>
    <dbReference type="NCBI Taxonomy" id="1955052"/>
    <lineage>
        <taxon>Bacteria</taxon>
        <taxon>Pseudomonadati</taxon>
        <taxon>Bacteroidota</taxon>
        <taxon>Sphingobacteriia</taxon>
        <taxon>Sphingobacteriales</taxon>
        <taxon>Sphingobacteriaceae</taxon>
        <taxon>Mucilaginibacter</taxon>
    </lineage>
</organism>
<evidence type="ECO:0000256" key="2">
    <source>
        <dbReference type="ARBA" id="ARBA00011245"/>
    </source>
</evidence>
<keyword evidence="7" id="KW-1185">Reference proteome</keyword>
<dbReference type="PANTHER" id="PTHR35803:SF2">
    <property type="entry name" value="RETAINING ALPHA-GALACTOSIDASE"/>
    <property type="match status" value="1"/>
</dbReference>
<evidence type="ECO:0000256" key="4">
    <source>
        <dbReference type="SAM" id="SignalP"/>
    </source>
</evidence>
<proteinExistence type="predicted"/>
<protein>
    <recommendedName>
        <fullName evidence="5">Glycosyl-hydrolase 97 N-terminal domain-containing protein</fullName>
    </recommendedName>
</protein>
<dbReference type="RefSeq" id="WP_311946994.1">
    <property type="nucleotide sequence ID" value="NZ_JAVLVU010000001.1"/>
</dbReference>
<dbReference type="EMBL" id="JAVLVU010000001">
    <property type="protein sequence ID" value="MDT3401161.1"/>
    <property type="molecule type" value="Genomic_DNA"/>
</dbReference>
<evidence type="ECO:0000259" key="5">
    <source>
        <dbReference type="Pfam" id="PF14508"/>
    </source>
</evidence>
<dbReference type="Gene3D" id="2.70.98.10">
    <property type="match status" value="1"/>
</dbReference>
<dbReference type="InterPro" id="IPR052720">
    <property type="entry name" value="Glycosyl_hydrolase_97"/>
</dbReference>
<name>A0ABU3GN11_9SPHI</name>
<reference evidence="7" key="1">
    <citation type="submission" date="2023-07" db="EMBL/GenBank/DDBJ databases">
        <title>Functional and genomic diversity of the sorghum phyllosphere microbiome.</title>
        <authorList>
            <person name="Shade A."/>
        </authorList>
    </citation>
    <scope>NUCLEOTIDE SEQUENCE [LARGE SCALE GENOMIC DNA]</scope>
    <source>
        <strain evidence="7">SORGH_AS_0422</strain>
    </source>
</reference>
<comment type="subunit">
    <text evidence="2">Monomer.</text>
</comment>
<evidence type="ECO:0000313" key="7">
    <source>
        <dbReference type="Proteomes" id="UP001258315"/>
    </source>
</evidence>
<evidence type="ECO:0000313" key="6">
    <source>
        <dbReference type="EMBL" id="MDT3401161.1"/>
    </source>
</evidence>
<comment type="caution">
    <text evidence="6">The sequence shown here is derived from an EMBL/GenBank/DDBJ whole genome shotgun (WGS) entry which is preliminary data.</text>
</comment>
<feature type="signal peptide" evidence="4">
    <location>
        <begin position="1"/>
        <end position="21"/>
    </location>
</feature>
<comment type="cofactor">
    <cofactor evidence="1">
        <name>Ca(2+)</name>
        <dbReference type="ChEBI" id="CHEBI:29108"/>
    </cofactor>
</comment>
<keyword evidence="4" id="KW-0732">Signal</keyword>
<gene>
    <name evidence="6" type="ORF">QE417_000233</name>
</gene>
<dbReference type="InterPro" id="IPR029486">
    <property type="entry name" value="GH97_N"/>
</dbReference>
<dbReference type="Proteomes" id="UP001258315">
    <property type="component" value="Unassembled WGS sequence"/>
</dbReference>
<keyword evidence="3" id="KW-0106">Calcium</keyword>
<dbReference type="PANTHER" id="PTHR35803">
    <property type="entry name" value="GLUCAN 1,4-ALPHA-GLUCOSIDASE SUSB-RELATED"/>
    <property type="match status" value="1"/>
</dbReference>
<dbReference type="Pfam" id="PF14508">
    <property type="entry name" value="GH97_N"/>
    <property type="match status" value="1"/>
</dbReference>
<feature type="chain" id="PRO_5046865374" description="Glycosyl-hydrolase 97 N-terminal domain-containing protein" evidence="4">
    <location>
        <begin position="22"/>
        <end position="151"/>
    </location>
</feature>
<evidence type="ECO:0000256" key="1">
    <source>
        <dbReference type="ARBA" id="ARBA00001913"/>
    </source>
</evidence>
<sequence length="151" mass="17445">MRRILLLFAALISFDSAAVKAFTPINRSEKKHFGIFSPDKKIRAVFKTDGRRLTYELRFEGKQIILPSDLGLKINGENIGQNVSVTLKKTSFHSTNIKWPLGEDAIIDNTYNEFELVCRSKSYNYKVMVRVYNGSLAFRYVVPQYRKSRDN</sequence>
<evidence type="ECO:0000256" key="3">
    <source>
        <dbReference type="ARBA" id="ARBA00022837"/>
    </source>
</evidence>